<name>A0A1J1I2U8_9DIPT</name>
<accession>A0A1J1I2U8</accession>
<reference evidence="1 2" key="1">
    <citation type="submission" date="2015-04" db="EMBL/GenBank/DDBJ databases">
        <authorList>
            <person name="Syromyatnikov M.Y."/>
            <person name="Popov V.N."/>
        </authorList>
    </citation>
    <scope>NUCLEOTIDE SEQUENCE [LARGE SCALE GENOMIC DNA]</scope>
</reference>
<sequence>MFWKFARCFAMLRSQLHLWVEQTLHKLRFMRTLHVLLTGKRSIDLGGFCKAKPKIFFFIPQLLHD</sequence>
<dbReference type="Proteomes" id="UP000183832">
    <property type="component" value="Unassembled WGS sequence"/>
</dbReference>
<organism evidence="1 2">
    <name type="scientific">Clunio marinus</name>
    <dbReference type="NCBI Taxonomy" id="568069"/>
    <lineage>
        <taxon>Eukaryota</taxon>
        <taxon>Metazoa</taxon>
        <taxon>Ecdysozoa</taxon>
        <taxon>Arthropoda</taxon>
        <taxon>Hexapoda</taxon>
        <taxon>Insecta</taxon>
        <taxon>Pterygota</taxon>
        <taxon>Neoptera</taxon>
        <taxon>Endopterygota</taxon>
        <taxon>Diptera</taxon>
        <taxon>Nematocera</taxon>
        <taxon>Chironomoidea</taxon>
        <taxon>Chironomidae</taxon>
        <taxon>Clunio</taxon>
    </lineage>
</organism>
<proteinExistence type="predicted"/>
<keyword evidence="2" id="KW-1185">Reference proteome</keyword>
<dbReference type="AlphaFoldDB" id="A0A1J1I2U8"/>
<evidence type="ECO:0000313" key="1">
    <source>
        <dbReference type="EMBL" id="CRK94090.1"/>
    </source>
</evidence>
<evidence type="ECO:0000313" key="2">
    <source>
        <dbReference type="Proteomes" id="UP000183832"/>
    </source>
</evidence>
<gene>
    <name evidence="1" type="ORF">CLUMA_CG007613</name>
</gene>
<protein>
    <submittedName>
        <fullName evidence="1">CLUMA_CG007613, isoform A</fullName>
    </submittedName>
</protein>
<dbReference type="EMBL" id="CVRI01000038">
    <property type="protein sequence ID" value="CRK94090.1"/>
    <property type="molecule type" value="Genomic_DNA"/>
</dbReference>